<dbReference type="AlphaFoldDB" id="A0A162EWC0"/>
<proteinExistence type="predicted"/>
<name>A0A162EWC0_9BACI</name>
<dbReference type="STRING" id="519424.AZF04_15365"/>
<dbReference type="Pfam" id="PF24032">
    <property type="entry name" value="YQBQ"/>
    <property type="match status" value="1"/>
</dbReference>
<keyword evidence="3" id="KW-1185">Reference proteome</keyword>
<dbReference type="RefSeq" id="WP_061947700.1">
    <property type="nucleotide sequence ID" value="NZ_LTAO01000004.1"/>
</dbReference>
<accession>A0A162EWC0</accession>
<evidence type="ECO:0000313" key="3">
    <source>
        <dbReference type="Proteomes" id="UP000075806"/>
    </source>
</evidence>
<protein>
    <submittedName>
        <fullName evidence="2">Phage portal protein</fullName>
    </submittedName>
</protein>
<gene>
    <name evidence="2" type="ORF">AZF04_15365</name>
</gene>
<reference evidence="2" key="1">
    <citation type="submission" date="2016-02" db="EMBL/GenBank/DDBJ databases">
        <title>Genome sequence of Bacillus trypoxylicola KCTC 13244(T).</title>
        <authorList>
            <person name="Jeong H."/>
            <person name="Park S.-H."/>
            <person name="Choi S.-K."/>
        </authorList>
    </citation>
    <scope>NUCLEOTIDE SEQUENCE [LARGE SCALE GENOMIC DNA]</scope>
    <source>
        <strain evidence="2">KCTC 13244</strain>
    </source>
</reference>
<evidence type="ECO:0000313" key="2">
    <source>
        <dbReference type="EMBL" id="KYG33890.1"/>
    </source>
</evidence>
<feature type="domain" description="YqbQ/XkdQ" evidence="1">
    <location>
        <begin position="20"/>
        <end position="319"/>
    </location>
</feature>
<dbReference type="EMBL" id="LTAO01000004">
    <property type="protein sequence ID" value="KYG33890.1"/>
    <property type="molecule type" value="Genomic_DNA"/>
</dbReference>
<evidence type="ECO:0000259" key="1">
    <source>
        <dbReference type="Pfam" id="PF24032"/>
    </source>
</evidence>
<organism evidence="2 3">
    <name type="scientific">Alkalihalobacillus trypoxylicola</name>
    <dbReference type="NCBI Taxonomy" id="519424"/>
    <lineage>
        <taxon>Bacteria</taxon>
        <taxon>Bacillati</taxon>
        <taxon>Bacillota</taxon>
        <taxon>Bacilli</taxon>
        <taxon>Bacillales</taxon>
        <taxon>Bacillaceae</taxon>
        <taxon>Alkalihalobacillus</taxon>
    </lineage>
</organism>
<sequence>MIEIWNIKTNEHLELVTSEVVWEGQRFSAARKISVEIVIRQGTQTYHSVEEGDTVLFKWRGKELFRGTVFSRVPDESTVSFIAYDMLRYLTGNQDVYVFSNQRADQITRRICNDFQIPMTTISHTGFVIKSLLFKNDTNLYDIILKALSETRSQTGNIYQLYSSKGKLGLRAWPNPSEIWVLETGDKESANITSYDYSTSIDEDTATKVKLRMQKEDKTYTAVANDSAGRNKYGILQYTETVTEDLNQAQLQQRANVRQSQRRGVKRKLSSIQAIGIDEVQSGLPVRVIIPEISVNQNYWVDKDIHTFRGNTHTMVLNVIRTNAIPEGSA</sequence>
<dbReference type="Proteomes" id="UP000075806">
    <property type="component" value="Unassembled WGS sequence"/>
</dbReference>
<dbReference type="InterPro" id="IPR056937">
    <property type="entry name" value="YqbQ/XkdQ"/>
</dbReference>
<dbReference type="OrthoDB" id="1698671at2"/>
<dbReference type="SUPFAM" id="SSF69279">
    <property type="entry name" value="Phage tail proteins"/>
    <property type="match status" value="1"/>
</dbReference>
<comment type="caution">
    <text evidence="2">The sequence shown here is derived from an EMBL/GenBank/DDBJ whole genome shotgun (WGS) entry which is preliminary data.</text>
</comment>